<feature type="region of interest" description="Disordered" evidence="1">
    <location>
        <begin position="100"/>
        <end position="121"/>
    </location>
</feature>
<dbReference type="GO" id="GO:0004812">
    <property type="term" value="F:aminoacyl-tRNA ligase activity"/>
    <property type="evidence" value="ECO:0007669"/>
    <property type="project" value="InterPro"/>
</dbReference>
<comment type="caution">
    <text evidence="3">The sequence shown here is derived from an EMBL/GenBank/DDBJ whole genome shotgun (WGS) entry which is preliminary data.</text>
</comment>
<dbReference type="InterPro" id="IPR009080">
    <property type="entry name" value="tRNAsynth_Ia_anticodon-bd"/>
</dbReference>
<feature type="region of interest" description="Disordered" evidence="1">
    <location>
        <begin position="331"/>
        <end position="355"/>
    </location>
</feature>
<dbReference type="EMBL" id="BRXW01000409">
    <property type="protein sequence ID" value="GMH51734.1"/>
    <property type="molecule type" value="Genomic_DNA"/>
</dbReference>
<evidence type="ECO:0000313" key="3">
    <source>
        <dbReference type="EMBL" id="GMH51734.1"/>
    </source>
</evidence>
<dbReference type="GO" id="GO:0005524">
    <property type="term" value="F:ATP binding"/>
    <property type="evidence" value="ECO:0007669"/>
    <property type="project" value="InterPro"/>
</dbReference>
<dbReference type="SUPFAM" id="SSF47323">
    <property type="entry name" value="Anticodon-binding domain of a subclass of class I aminoacyl-tRNA synthetases"/>
    <property type="match status" value="3"/>
</dbReference>
<dbReference type="Proteomes" id="UP001165122">
    <property type="component" value="Unassembled WGS sequence"/>
</dbReference>
<feature type="compositionally biased region" description="Gly residues" evidence="1">
    <location>
        <begin position="394"/>
        <end position="416"/>
    </location>
</feature>
<dbReference type="Gene3D" id="1.20.120.1910">
    <property type="entry name" value="Cysteine-tRNA ligase, C-terminal anti-codon recognition domain"/>
    <property type="match status" value="5"/>
</dbReference>
<feature type="region of interest" description="Disordered" evidence="1">
    <location>
        <begin position="384"/>
        <end position="440"/>
    </location>
</feature>
<dbReference type="AlphaFoldDB" id="A0A9W6ZCF3"/>
<protein>
    <submittedName>
        <fullName evidence="3">Uncharacterized protein</fullName>
    </submittedName>
</protein>
<gene>
    <name evidence="3" type="ORF">TrLO_g980</name>
</gene>
<dbReference type="GO" id="GO:0006418">
    <property type="term" value="P:tRNA aminoacylation for protein translation"/>
    <property type="evidence" value="ECO:0007669"/>
    <property type="project" value="InterPro"/>
</dbReference>
<keyword evidence="2" id="KW-0732">Signal</keyword>
<accession>A0A9W6ZCF3</accession>
<feature type="compositionally biased region" description="Basic and acidic residues" evidence="1">
    <location>
        <begin position="384"/>
        <end position="393"/>
    </location>
</feature>
<evidence type="ECO:0000256" key="2">
    <source>
        <dbReference type="SAM" id="SignalP"/>
    </source>
</evidence>
<evidence type="ECO:0000256" key="1">
    <source>
        <dbReference type="SAM" id="MobiDB-lite"/>
    </source>
</evidence>
<reference evidence="4" key="1">
    <citation type="journal article" date="2023" name="Commun. Biol.">
        <title>Genome analysis of Parmales, the sister group of diatoms, reveals the evolutionary specialization of diatoms from phago-mixotrophs to photoautotrophs.</title>
        <authorList>
            <person name="Ban H."/>
            <person name="Sato S."/>
            <person name="Yoshikawa S."/>
            <person name="Yamada K."/>
            <person name="Nakamura Y."/>
            <person name="Ichinomiya M."/>
            <person name="Sato N."/>
            <person name="Blanc-Mathieu R."/>
            <person name="Endo H."/>
            <person name="Kuwata A."/>
            <person name="Ogata H."/>
        </authorList>
    </citation>
    <scope>NUCLEOTIDE SEQUENCE [LARGE SCALE GENOMIC DNA]</scope>
    <source>
        <strain evidence="4">NIES 3700</strain>
    </source>
</reference>
<proteinExistence type="predicted"/>
<dbReference type="OrthoDB" id="47021at2759"/>
<feature type="signal peptide" evidence="2">
    <location>
        <begin position="1"/>
        <end position="17"/>
    </location>
</feature>
<organism evidence="3 4">
    <name type="scientific">Triparma laevis f. longispina</name>
    <dbReference type="NCBI Taxonomy" id="1714387"/>
    <lineage>
        <taxon>Eukaryota</taxon>
        <taxon>Sar</taxon>
        <taxon>Stramenopiles</taxon>
        <taxon>Ochrophyta</taxon>
        <taxon>Bolidophyceae</taxon>
        <taxon>Parmales</taxon>
        <taxon>Triparmaceae</taxon>
        <taxon>Triparma</taxon>
    </lineage>
</organism>
<feature type="chain" id="PRO_5040901165" evidence="2">
    <location>
        <begin position="18"/>
        <end position="440"/>
    </location>
</feature>
<sequence length="440" mass="50006">MKFSLAAIFTVLNTAYGFLPPAFLPRSHQLNANSGYECVSPPPDSETFDQIDDLLTERNEARFARDFDAADDIRDMLKRDFNVHVYDKFKEFEIVADRRGGGRRDNYSDNRGQGPPQWDFGPLGHDYERAPDDAAELSDDFVAEVNDLIRQRLEAKLKRNFQEADSIQNQLEADFKVVVHDGRKQWRGDDGDFNKYQRQGNVTDDEPEDLAQTVTTMLAERTEAKMVRDYDVADRIKDELREKFNVMVDDKKKTWVVGYDNQSDRGRQWFRGCEKGDEEDENFEAQVMELVDERNKAKIQRNYNAADDILQTLQEDFGVYCNDRERSWTIGPNYPKYKRDQRDQPGEEEDENFEQTVSDLVAERSAAKYFRDFDTADDIRDDLSRDFNVKGEEGGAGAEEGGDSGGGGAGEGGVGEEAGAAEEGGVEEEVTVAEEIGTKD</sequence>
<evidence type="ECO:0000313" key="4">
    <source>
        <dbReference type="Proteomes" id="UP001165122"/>
    </source>
</evidence>
<name>A0A9W6ZCF3_9STRA</name>
<keyword evidence="4" id="KW-1185">Reference proteome</keyword>